<evidence type="ECO:0000313" key="4">
    <source>
        <dbReference type="EMBL" id="MDC8784886.1"/>
    </source>
</evidence>
<accession>A0ABT5KPP7</accession>
<keyword evidence="2" id="KW-0012">Acyltransferase</keyword>
<proteinExistence type="predicted"/>
<dbReference type="EMBL" id="JAQQXS010000005">
    <property type="protein sequence ID" value="MDC8784886.1"/>
    <property type="molecule type" value="Genomic_DNA"/>
</dbReference>
<name>A0ABT5KPP7_9BURK</name>
<dbReference type="PANTHER" id="PTHR43877">
    <property type="entry name" value="AMINOALKYLPHOSPHONATE N-ACETYLTRANSFERASE-RELATED-RELATED"/>
    <property type="match status" value="1"/>
</dbReference>
<dbReference type="CDD" id="cd04301">
    <property type="entry name" value="NAT_SF"/>
    <property type="match status" value="1"/>
</dbReference>
<dbReference type="Gene3D" id="3.40.630.30">
    <property type="match status" value="1"/>
</dbReference>
<dbReference type="RefSeq" id="WP_273596009.1">
    <property type="nucleotide sequence ID" value="NZ_JAQQXS010000005.1"/>
</dbReference>
<dbReference type="InterPro" id="IPR016181">
    <property type="entry name" value="Acyl_CoA_acyltransferase"/>
</dbReference>
<evidence type="ECO:0000256" key="1">
    <source>
        <dbReference type="ARBA" id="ARBA00022679"/>
    </source>
</evidence>
<dbReference type="PROSITE" id="PS51186">
    <property type="entry name" value="GNAT"/>
    <property type="match status" value="1"/>
</dbReference>
<feature type="domain" description="N-acetyltransferase" evidence="3">
    <location>
        <begin position="6"/>
        <end position="158"/>
    </location>
</feature>
<keyword evidence="5" id="KW-1185">Reference proteome</keyword>
<organism evidence="4 5">
    <name type="scientific">Roseateles koreensis</name>
    <dbReference type="NCBI Taxonomy" id="2987526"/>
    <lineage>
        <taxon>Bacteria</taxon>
        <taxon>Pseudomonadati</taxon>
        <taxon>Pseudomonadota</taxon>
        <taxon>Betaproteobacteria</taxon>
        <taxon>Burkholderiales</taxon>
        <taxon>Sphaerotilaceae</taxon>
        <taxon>Roseateles</taxon>
    </lineage>
</organism>
<protein>
    <submittedName>
        <fullName evidence="4">GNAT family N-acetyltransferase</fullName>
    </submittedName>
</protein>
<comment type="caution">
    <text evidence="4">The sequence shown here is derived from an EMBL/GenBank/DDBJ whole genome shotgun (WGS) entry which is preliminary data.</text>
</comment>
<dbReference type="PANTHER" id="PTHR43877:SF5">
    <property type="entry name" value="BLL8307 PROTEIN"/>
    <property type="match status" value="1"/>
</dbReference>
<gene>
    <name evidence="4" type="ORF">PRZ01_06755</name>
</gene>
<evidence type="ECO:0000313" key="5">
    <source>
        <dbReference type="Proteomes" id="UP001219862"/>
    </source>
</evidence>
<dbReference type="InterPro" id="IPR000182">
    <property type="entry name" value="GNAT_dom"/>
</dbReference>
<sequence>MTPLPLEICLDATLSDPRVAAFLQEHLDDMHRTSPPECVFALDVEKLRAPGIYFWTAWQGEQLVGTVALKRLDEAHAELKSMRSAARLRGHGIGRRLLAHVFEQARALGFQRLSLETGTHAFFEPAHGLYERYGFTDCGPFAAYAEDPNSRFMTLTLAPR</sequence>
<dbReference type="Pfam" id="PF00583">
    <property type="entry name" value="Acetyltransf_1"/>
    <property type="match status" value="1"/>
</dbReference>
<evidence type="ECO:0000256" key="2">
    <source>
        <dbReference type="ARBA" id="ARBA00023315"/>
    </source>
</evidence>
<evidence type="ECO:0000259" key="3">
    <source>
        <dbReference type="PROSITE" id="PS51186"/>
    </source>
</evidence>
<reference evidence="4 5" key="1">
    <citation type="submission" date="2022-10" db="EMBL/GenBank/DDBJ databases">
        <title>paucibacter sp. hw8 Genome sequencing.</title>
        <authorList>
            <person name="Park S."/>
        </authorList>
    </citation>
    <scope>NUCLEOTIDE SEQUENCE [LARGE SCALE GENOMIC DNA]</scope>
    <source>
        <strain evidence="5">hw8</strain>
    </source>
</reference>
<dbReference type="InterPro" id="IPR050832">
    <property type="entry name" value="Bact_Acetyltransf"/>
</dbReference>
<keyword evidence="1" id="KW-0808">Transferase</keyword>
<dbReference type="Proteomes" id="UP001219862">
    <property type="component" value="Unassembled WGS sequence"/>
</dbReference>
<dbReference type="SUPFAM" id="SSF55729">
    <property type="entry name" value="Acyl-CoA N-acyltransferases (Nat)"/>
    <property type="match status" value="1"/>
</dbReference>